<dbReference type="Proteomes" id="UP000431901">
    <property type="component" value="Unassembled WGS sequence"/>
</dbReference>
<evidence type="ECO:0000313" key="1">
    <source>
        <dbReference type="EMBL" id="MXQ66997.1"/>
    </source>
</evidence>
<gene>
    <name evidence="1" type="ORF">GQ466_23545</name>
</gene>
<comment type="caution">
    <text evidence="1">The sequence shown here is derived from an EMBL/GenBank/DDBJ whole genome shotgun (WGS) entry which is preliminary data.</text>
</comment>
<evidence type="ECO:0000313" key="2">
    <source>
        <dbReference type="Proteomes" id="UP000431901"/>
    </source>
</evidence>
<dbReference type="RefSeq" id="WP_161105161.1">
    <property type="nucleotide sequence ID" value="NZ_JBHLYI010000003.1"/>
</dbReference>
<dbReference type="AlphaFoldDB" id="A0A6I4W9Z0"/>
<keyword evidence="2" id="KW-1185">Reference proteome</keyword>
<reference evidence="1 2" key="1">
    <citation type="submission" date="2019-12" db="EMBL/GenBank/DDBJ databases">
        <title>Nocardia macrotermitis sp. nov. and Nocardia aurantia sp. nov., isolated from the gut of the fungus growing-termite Macrotermes natalensis.</title>
        <authorList>
            <person name="Christine B."/>
            <person name="Rene B."/>
        </authorList>
    </citation>
    <scope>NUCLEOTIDE SEQUENCE [LARGE SCALE GENOMIC DNA]</scope>
    <source>
        <strain evidence="1 2">DSM 102126</strain>
    </source>
</reference>
<name>A0A6I4W9Z0_9ACTN</name>
<protein>
    <submittedName>
        <fullName evidence="1">Uncharacterized protein</fullName>
    </submittedName>
</protein>
<accession>A0A6I4W9Z0</accession>
<dbReference type="EMBL" id="WUTW01000005">
    <property type="protein sequence ID" value="MXQ66997.1"/>
    <property type="molecule type" value="Genomic_DNA"/>
</dbReference>
<proteinExistence type="predicted"/>
<organism evidence="1 2">
    <name type="scientific">Actinomadura rayongensis</name>
    <dbReference type="NCBI Taxonomy" id="1429076"/>
    <lineage>
        <taxon>Bacteria</taxon>
        <taxon>Bacillati</taxon>
        <taxon>Actinomycetota</taxon>
        <taxon>Actinomycetes</taxon>
        <taxon>Streptosporangiales</taxon>
        <taxon>Thermomonosporaceae</taxon>
        <taxon>Actinomadura</taxon>
    </lineage>
</organism>
<sequence>MTEALIDHARTLDADAAALADRAGKLRALAARLREQDAPPWVFHALNDHITACVIASNDLAEAAARLYSRAVTP</sequence>